<keyword evidence="2" id="KW-1133">Transmembrane helix</keyword>
<evidence type="ECO:0000256" key="1">
    <source>
        <dbReference type="ARBA" id="ARBA00005254"/>
    </source>
</evidence>
<dbReference type="InterPro" id="IPR014748">
    <property type="entry name" value="Enoyl-CoA_hydra_C"/>
</dbReference>
<keyword evidence="2" id="KW-0472">Membrane</keyword>
<accession>A0A1C7D6F8</accession>
<evidence type="ECO:0000313" key="3">
    <source>
        <dbReference type="EMBL" id="ANU07038.1"/>
    </source>
</evidence>
<dbReference type="Gene3D" id="3.90.226.10">
    <property type="entry name" value="2-enoyl-CoA Hydratase, Chain A, domain 1"/>
    <property type="match status" value="1"/>
</dbReference>
<protein>
    <submittedName>
        <fullName evidence="3">1,2-epoxyphenylacetyl-CoA isomerase</fullName>
        <ecNumber evidence="3">5.3.3.18</ecNumber>
    </submittedName>
</protein>
<dbReference type="OrthoDB" id="9802898at2"/>
<organism evidence="3 4">
    <name type="scientific">Paraurantiacibacter namhicola</name>
    <dbReference type="NCBI Taxonomy" id="645517"/>
    <lineage>
        <taxon>Bacteria</taxon>
        <taxon>Pseudomonadati</taxon>
        <taxon>Pseudomonadota</taxon>
        <taxon>Alphaproteobacteria</taxon>
        <taxon>Sphingomonadales</taxon>
        <taxon>Erythrobacteraceae</taxon>
        <taxon>Paraurantiacibacter</taxon>
    </lineage>
</organism>
<feature type="transmembrane region" description="Helical" evidence="2">
    <location>
        <begin position="128"/>
        <end position="149"/>
    </location>
</feature>
<keyword evidence="2" id="KW-0812">Transmembrane</keyword>
<dbReference type="CDD" id="cd06558">
    <property type="entry name" value="crotonase-like"/>
    <property type="match status" value="1"/>
</dbReference>
<evidence type="ECO:0000256" key="2">
    <source>
        <dbReference type="SAM" id="Phobius"/>
    </source>
</evidence>
<dbReference type="Pfam" id="PF00378">
    <property type="entry name" value="ECH_1"/>
    <property type="match status" value="1"/>
</dbReference>
<proteinExistence type="inferred from homology"/>
<dbReference type="SUPFAM" id="SSF52096">
    <property type="entry name" value="ClpP/crotonase"/>
    <property type="match status" value="1"/>
</dbReference>
<evidence type="ECO:0000313" key="4">
    <source>
        <dbReference type="Proteomes" id="UP000092698"/>
    </source>
</evidence>
<dbReference type="InterPro" id="IPR001753">
    <property type="entry name" value="Enoyl-CoA_hydra/iso"/>
</dbReference>
<comment type="similarity">
    <text evidence="1">Belongs to the enoyl-CoA hydratase/isomerase family.</text>
</comment>
<dbReference type="KEGG" id="anh:A6F65_00717"/>
<dbReference type="EC" id="5.3.3.18" evidence="3"/>
<dbReference type="PANTHER" id="PTHR43459">
    <property type="entry name" value="ENOYL-COA HYDRATASE"/>
    <property type="match status" value="1"/>
</dbReference>
<dbReference type="RefSeq" id="WP_067786041.1">
    <property type="nucleotide sequence ID" value="NZ_CP016545.1"/>
</dbReference>
<dbReference type="AlphaFoldDB" id="A0A1C7D6F8"/>
<dbReference type="Proteomes" id="UP000092698">
    <property type="component" value="Chromosome"/>
</dbReference>
<reference evidence="3 4" key="1">
    <citation type="submission" date="2016-07" db="EMBL/GenBank/DDBJ databases">
        <title>Complete genome sequence of Altererythrobacter namhicola JCM 16345T, containing esterase-encoding genes.</title>
        <authorList>
            <person name="Cheng H."/>
            <person name="Wu Y.-H."/>
            <person name="Jian S.-L."/>
            <person name="Huo Y.-Y."/>
            <person name="Wang C.-S."/>
            <person name="Xu X.-W."/>
        </authorList>
    </citation>
    <scope>NUCLEOTIDE SEQUENCE [LARGE SCALE GENOMIC DNA]</scope>
    <source>
        <strain evidence="3 4">JCM 16345</strain>
    </source>
</reference>
<keyword evidence="3" id="KW-0413">Isomerase</keyword>
<dbReference type="GO" id="GO:0016853">
    <property type="term" value="F:isomerase activity"/>
    <property type="evidence" value="ECO:0007669"/>
    <property type="project" value="UniProtKB-KW"/>
</dbReference>
<gene>
    <name evidence="3" type="primary">paaG</name>
    <name evidence="3" type="ORF">A6F65_00717</name>
</gene>
<name>A0A1C7D6F8_9SPHN</name>
<dbReference type="STRING" id="645517.A6F65_00717"/>
<sequence>MSDPVTYSLADNVATITLNRPDRLNALSPSLFEAWHAALDKAEAEGARAVVLTGEGRAFCAGADLQPDEASKLDPDLGVTIDKYYNPMIRRLAALDIPIVTAVNGPAVGAGMGFALAGDIVVAAQSAYFLLAFVNIGLVPDAGATWLIAKSVGRAKTMELALLGDRVPAGDALAMGLVNRVAPDDQVLPVATEIARKLAAGPSVAIGMIRKQVDAAMDSDLDTVLEAEKSNQSKAGRTKDFREAVTAFVQKREPQFKGE</sequence>
<keyword evidence="4" id="KW-1185">Reference proteome</keyword>
<dbReference type="EMBL" id="CP016545">
    <property type="protein sequence ID" value="ANU07038.1"/>
    <property type="molecule type" value="Genomic_DNA"/>
</dbReference>
<dbReference type="Gene3D" id="1.10.12.10">
    <property type="entry name" value="Lyase 2-enoyl-coa Hydratase, Chain A, domain 2"/>
    <property type="match status" value="1"/>
</dbReference>
<dbReference type="InterPro" id="IPR029045">
    <property type="entry name" value="ClpP/crotonase-like_dom_sf"/>
</dbReference>
<dbReference type="PATRIC" id="fig|645517.4.peg.719"/>
<dbReference type="PANTHER" id="PTHR43459:SF1">
    <property type="entry name" value="EG:BACN32G11.4 PROTEIN"/>
    <property type="match status" value="1"/>
</dbReference>
<feature type="transmembrane region" description="Helical" evidence="2">
    <location>
        <begin position="93"/>
        <end position="116"/>
    </location>
</feature>